<dbReference type="InterPro" id="IPR029006">
    <property type="entry name" value="ADF-H/Gelsolin-like_dom_sf"/>
</dbReference>
<dbReference type="InterPro" id="IPR023313">
    <property type="entry name" value="UBQ-conjugating_AS"/>
</dbReference>
<dbReference type="SUPFAM" id="SSF81995">
    <property type="entry name" value="beta-sandwich domain of Sec23/24"/>
    <property type="match status" value="1"/>
</dbReference>
<accession>G0QYR3</accession>
<dbReference type="PROSITE" id="PS00183">
    <property type="entry name" value="UBC_1"/>
    <property type="match status" value="1"/>
</dbReference>
<evidence type="ECO:0000313" key="13">
    <source>
        <dbReference type="EMBL" id="EGR29624.1"/>
    </source>
</evidence>
<evidence type="ECO:0000256" key="6">
    <source>
        <dbReference type="ARBA" id="ARBA00022833"/>
    </source>
</evidence>
<dbReference type="GO" id="GO:0016740">
    <property type="term" value="F:transferase activity"/>
    <property type="evidence" value="ECO:0007669"/>
    <property type="project" value="UniProtKB-KW"/>
</dbReference>
<dbReference type="RefSeq" id="XP_004030860.1">
    <property type="nucleotide sequence ID" value="XM_004030812.1"/>
</dbReference>
<dbReference type="GO" id="GO:0008270">
    <property type="term" value="F:zinc ion binding"/>
    <property type="evidence" value="ECO:0007669"/>
    <property type="project" value="UniProtKB-KW"/>
</dbReference>
<evidence type="ECO:0000259" key="11">
    <source>
        <dbReference type="PROSITE" id="PS50103"/>
    </source>
</evidence>
<dbReference type="InterPro" id="IPR036180">
    <property type="entry name" value="Gelsolin-like_dom_sf"/>
</dbReference>
<dbReference type="PROSITE" id="PS50127">
    <property type="entry name" value="UBC_2"/>
    <property type="match status" value="1"/>
</dbReference>
<dbReference type="InterPro" id="IPR000571">
    <property type="entry name" value="Znf_CCCH"/>
</dbReference>
<dbReference type="eggNOG" id="KOG1813">
    <property type="taxonomic scope" value="Eukaryota"/>
</dbReference>
<dbReference type="InterPro" id="IPR006896">
    <property type="entry name" value="Sec23/24_trunk_dom"/>
</dbReference>
<dbReference type="SUPFAM" id="SSF53300">
    <property type="entry name" value="vWA-like"/>
    <property type="match status" value="1"/>
</dbReference>
<feature type="zinc finger region" description="C3H1-type" evidence="7">
    <location>
        <begin position="203"/>
        <end position="231"/>
    </location>
</feature>
<dbReference type="Pfam" id="PF00626">
    <property type="entry name" value="Gelsolin"/>
    <property type="match status" value="1"/>
</dbReference>
<dbReference type="Gene3D" id="2.30.30.380">
    <property type="entry name" value="Zn-finger domain of Sec23/24"/>
    <property type="match status" value="1"/>
</dbReference>
<dbReference type="InterPro" id="IPR050550">
    <property type="entry name" value="SEC23_SEC24_subfamily"/>
</dbReference>
<dbReference type="EMBL" id="GL984125">
    <property type="protein sequence ID" value="EGR29624.1"/>
    <property type="molecule type" value="Genomic_DNA"/>
</dbReference>
<evidence type="ECO:0000313" key="14">
    <source>
        <dbReference type="Proteomes" id="UP000008983"/>
    </source>
</evidence>
<dbReference type="PANTHER" id="PTHR13803:SF4">
    <property type="entry name" value="SECRETORY 24CD, ISOFORM C"/>
    <property type="match status" value="1"/>
</dbReference>
<keyword evidence="4 7" id="KW-0863">Zinc-finger</keyword>
<keyword evidence="5" id="KW-0833">Ubl conjugation pathway</keyword>
<evidence type="ECO:0000256" key="5">
    <source>
        <dbReference type="ARBA" id="ARBA00022786"/>
    </source>
</evidence>
<feature type="active site" description="Glycyl thioester intermediate" evidence="8">
    <location>
        <position position="49"/>
    </location>
</feature>
<dbReference type="Gene3D" id="3.10.110.10">
    <property type="entry name" value="Ubiquitin Conjugating Enzyme"/>
    <property type="match status" value="1"/>
</dbReference>
<dbReference type="GO" id="GO:0090110">
    <property type="term" value="P:COPII-coated vesicle cargo loading"/>
    <property type="evidence" value="ECO:0007669"/>
    <property type="project" value="TreeGrafter"/>
</dbReference>
<dbReference type="Proteomes" id="UP000008983">
    <property type="component" value="Unassembled WGS sequence"/>
</dbReference>
<dbReference type="InterPro" id="IPR036174">
    <property type="entry name" value="Znf_Sec23_Sec24_sf"/>
</dbReference>
<dbReference type="Gene3D" id="3.40.20.10">
    <property type="entry name" value="Severin"/>
    <property type="match status" value="1"/>
</dbReference>
<dbReference type="PROSITE" id="PS50103">
    <property type="entry name" value="ZF_C3H1"/>
    <property type="match status" value="1"/>
</dbReference>
<dbReference type="SUPFAM" id="SSF54495">
    <property type="entry name" value="UBC-like"/>
    <property type="match status" value="1"/>
</dbReference>
<dbReference type="GO" id="GO:0006886">
    <property type="term" value="P:intracellular protein transport"/>
    <property type="evidence" value="ECO:0007669"/>
    <property type="project" value="InterPro"/>
</dbReference>
<evidence type="ECO:0000256" key="9">
    <source>
        <dbReference type="SAM" id="Coils"/>
    </source>
</evidence>
<dbReference type="eggNOG" id="KOG0417">
    <property type="taxonomic scope" value="Eukaryota"/>
</dbReference>
<evidence type="ECO:0000256" key="3">
    <source>
        <dbReference type="ARBA" id="ARBA00022723"/>
    </source>
</evidence>
<dbReference type="SUPFAM" id="SSF82919">
    <property type="entry name" value="Zn-finger domain of Sec23/24"/>
    <property type="match status" value="1"/>
</dbReference>
<sequence>MSRPGNTPYEGGTFNAELLLPDQYPMNPPKVVFCTKIYHPNIDNLGRICLDILKDKWSPALQIRSVLLSIQALLSSPNPDDPLNNEAAELWKRNEQQALQIDSELSDLKYKSNPNMTSKHQQETTDVQISDPDQDPRYIALKKNEISQLIKEGKLSQDVYRGKNYGIQYNQKSEEQIRNAKYTGTLGPIKASSNNVRVTCRFDYNPSLCKDYHDTGYCVFGDSCLYLHDRGDYKSGWEQEQDWENQKKKKEKQIQNGKEVINQEIEEIQEELGKYEVPKICHISNSQTTQAPYSYQYFVQKDQGSAGPRFIRPSIYSFATDPNLIQQTGIPQGCIITPFAETEENVQIIDCSQPNTCMLRCSRCHGYINPYFIFTEGGNTAICNLCKQTNKVPNEYFAPINDLQERTDKLLRPELSKGVYEFIAPLNYPRKDIQQNLIMLCLEMTPVSIQSGVFAQALHTIRSVLDSFTIPERTSLSLCTYSQQLNFYSIPKDLNNDPQLIVMADLDDPYCPFPKNALFLNIQQDREKIEYLIEKLLNNSQNILQNTAQGQFFVKTASIGAVIQSIYSMLEENPCKIIAFTSQLSQIGFGKLKRRDDVKIMGGEQEKNLYIPQCNSYKELSQNLLKKSISVDLFVFAPDYCDLATISLLLTVTGGSLYYFPQYNSAYDGEKIHYQLFRILTRNYGQDCIMTLRASPGIILEEFFTGKGKVSVRDLQMSALDSDQSIESEYWEQISVGSVTNDDKVLMPNTIAASVDKLISNGIYLIDNGEVIYLYVQKDASLEFIEGLLGVQEYEQIKGVLQFPNFPENQISQKVNAIVDQLRKNKNGAYQSIHVVSYKDVYEQDIRNILIEDEVRG</sequence>
<evidence type="ECO:0000256" key="1">
    <source>
        <dbReference type="ARBA" id="ARBA00008334"/>
    </source>
</evidence>
<evidence type="ECO:0000259" key="12">
    <source>
        <dbReference type="PROSITE" id="PS50127"/>
    </source>
</evidence>
<dbReference type="GO" id="GO:0030127">
    <property type="term" value="C:COPII vesicle coat"/>
    <property type="evidence" value="ECO:0007669"/>
    <property type="project" value="InterPro"/>
</dbReference>
<dbReference type="InParanoid" id="G0QYR3"/>
<organism evidence="13 14">
    <name type="scientific">Ichthyophthirius multifiliis</name>
    <name type="common">White spot disease agent</name>
    <name type="synonym">Ich</name>
    <dbReference type="NCBI Taxonomy" id="5932"/>
    <lineage>
        <taxon>Eukaryota</taxon>
        <taxon>Sar</taxon>
        <taxon>Alveolata</taxon>
        <taxon>Ciliophora</taxon>
        <taxon>Intramacronucleata</taxon>
        <taxon>Oligohymenophorea</taxon>
        <taxon>Hymenostomatida</taxon>
        <taxon>Ophryoglenina</taxon>
        <taxon>Ichthyophthirius</taxon>
    </lineage>
</organism>
<dbReference type="InterPro" id="IPR016135">
    <property type="entry name" value="UBQ-conjugating_enzyme/RWD"/>
</dbReference>
<feature type="domain" description="UBC core" evidence="12">
    <location>
        <begin position="1"/>
        <end position="111"/>
    </location>
</feature>
<dbReference type="InterPro" id="IPR006895">
    <property type="entry name" value="Znf_Sec23_Sec24"/>
</dbReference>
<protein>
    <submittedName>
        <fullName evidence="13">Uncharacterized protein</fullName>
    </submittedName>
</protein>
<dbReference type="Pfam" id="PF00179">
    <property type="entry name" value="UQ_con"/>
    <property type="match status" value="1"/>
</dbReference>
<dbReference type="SMART" id="SM00212">
    <property type="entry name" value="UBCc"/>
    <property type="match status" value="1"/>
</dbReference>
<dbReference type="Gene3D" id="3.40.50.410">
    <property type="entry name" value="von Willebrand factor, type A domain"/>
    <property type="match status" value="1"/>
</dbReference>
<comment type="similarity">
    <text evidence="1">Belongs to the SEC23/SEC24 family. SEC24 subfamily.</text>
</comment>
<keyword evidence="2" id="KW-0808">Transferase</keyword>
<dbReference type="InterPro" id="IPR036855">
    <property type="entry name" value="Znf_CCCH_sf"/>
</dbReference>
<dbReference type="eggNOG" id="KOG1985">
    <property type="taxonomic scope" value="Eukaryota"/>
</dbReference>
<feature type="non-terminal residue" evidence="13">
    <location>
        <position position="857"/>
    </location>
</feature>
<dbReference type="PANTHER" id="PTHR13803">
    <property type="entry name" value="SEC24-RELATED PROTEIN"/>
    <property type="match status" value="1"/>
</dbReference>
<dbReference type="InterPro" id="IPR036465">
    <property type="entry name" value="vWFA_dom_sf"/>
</dbReference>
<evidence type="ECO:0000256" key="4">
    <source>
        <dbReference type="ARBA" id="ARBA00022771"/>
    </source>
</evidence>
<feature type="compositionally biased region" description="Polar residues" evidence="10">
    <location>
        <begin position="112"/>
        <end position="128"/>
    </location>
</feature>
<keyword evidence="9" id="KW-0175">Coiled coil</keyword>
<reference evidence="13 14" key="1">
    <citation type="submission" date="2011-07" db="EMBL/GenBank/DDBJ databases">
        <authorList>
            <person name="Coyne R."/>
            <person name="Brami D."/>
            <person name="Johnson J."/>
            <person name="Hostetler J."/>
            <person name="Hannick L."/>
            <person name="Clark T."/>
            <person name="Cassidy-Hanley D."/>
            <person name="Inman J."/>
        </authorList>
    </citation>
    <scope>NUCLEOTIDE SEQUENCE [LARGE SCALE GENOMIC DNA]</scope>
    <source>
        <strain evidence="13 14">G5</strain>
    </source>
</reference>
<evidence type="ECO:0000256" key="8">
    <source>
        <dbReference type="PROSITE-ProRule" id="PRU10133"/>
    </source>
</evidence>
<keyword evidence="14" id="KW-1185">Reference proteome</keyword>
<dbReference type="GeneID" id="14905743"/>
<feature type="coiled-coil region" evidence="9">
    <location>
        <begin position="240"/>
        <end position="271"/>
    </location>
</feature>
<proteinExistence type="inferred from homology"/>
<dbReference type="Pfam" id="PF00642">
    <property type="entry name" value="zf-CCCH"/>
    <property type="match status" value="1"/>
</dbReference>
<dbReference type="SUPFAM" id="SSF90229">
    <property type="entry name" value="CCCH zinc finger"/>
    <property type="match status" value="1"/>
</dbReference>
<dbReference type="AlphaFoldDB" id="G0QYR3"/>
<keyword evidence="3 7" id="KW-0479">Metal-binding</keyword>
<evidence type="ECO:0000256" key="10">
    <source>
        <dbReference type="SAM" id="MobiDB-lite"/>
    </source>
</evidence>
<dbReference type="SMART" id="SM00356">
    <property type="entry name" value="ZnF_C3H1"/>
    <property type="match status" value="1"/>
</dbReference>
<dbReference type="FunCoup" id="G0QYR3">
    <property type="interactions" value="351"/>
</dbReference>
<dbReference type="SUPFAM" id="SSF82754">
    <property type="entry name" value="C-terminal, gelsolin-like domain of Sec23/24"/>
    <property type="match status" value="1"/>
</dbReference>
<feature type="domain" description="C3H1-type" evidence="11">
    <location>
        <begin position="203"/>
        <end position="231"/>
    </location>
</feature>
<feature type="region of interest" description="Disordered" evidence="10">
    <location>
        <begin position="109"/>
        <end position="133"/>
    </location>
</feature>
<keyword evidence="6 7" id="KW-0862">Zinc</keyword>
<evidence type="ECO:0000256" key="2">
    <source>
        <dbReference type="ARBA" id="ARBA00022679"/>
    </source>
</evidence>
<dbReference type="GO" id="GO:0070971">
    <property type="term" value="C:endoplasmic reticulum exit site"/>
    <property type="evidence" value="ECO:0007669"/>
    <property type="project" value="TreeGrafter"/>
</dbReference>
<dbReference type="InterPro" id="IPR007123">
    <property type="entry name" value="Gelsolin-like_dom"/>
</dbReference>
<dbReference type="Pfam" id="PF04811">
    <property type="entry name" value="Sec23_trunk"/>
    <property type="match status" value="1"/>
</dbReference>
<gene>
    <name evidence="13" type="ORF">IMG5_151710</name>
</gene>
<dbReference type="OrthoDB" id="49016at2759"/>
<evidence type="ECO:0000256" key="7">
    <source>
        <dbReference type="PROSITE-ProRule" id="PRU00723"/>
    </source>
</evidence>
<dbReference type="GO" id="GO:0000149">
    <property type="term" value="F:SNARE binding"/>
    <property type="evidence" value="ECO:0007669"/>
    <property type="project" value="TreeGrafter"/>
</dbReference>
<dbReference type="STRING" id="857967.G0QYR3"/>
<dbReference type="Pfam" id="PF04810">
    <property type="entry name" value="zf-Sec23_Sec24"/>
    <property type="match status" value="1"/>
</dbReference>
<name>G0QYR3_ICHMU</name>
<dbReference type="InterPro" id="IPR000608">
    <property type="entry name" value="UBC"/>
</dbReference>